<dbReference type="EMBL" id="UGMD01000002">
    <property type="protein sequence ID" value="STV24161.1"/>
    <property type="molecule type" value="Genomic_DNA"/>
</dbReference>
<gene>
    <name evidence="1" type="ORF">NCTC204_04777</name>
</gene>
<accession>A0A378AYC6</accession>
<proteinExistence type="predicted"/>
<dbReference type="AlphaFoldDB" id="A0A378AYC6"/>
<evidence type="ECO:0000313" key="1">
    <source>
        <dbReference type="EMBL" id="STV24161.1"/>
    </source>
</evidence>
<name>A0A378AYC6_KLEPN</name>
<organism evidence="1 2">
    <name type="scientific">Klebsiella pneumoniae</name>
    <dbReference type="NCBI Taxonomy" id="573"/>
    <lineage>
        <taxon>Bacteria</taxon>
        <taxon>Pseudomonadati</taxon>
        <taxon>Pseudomonadota</taxon>
        <taxon>Gammaproteobacteria</taxon>
        <taxon>Enterobacterales</taxon>
        <taxon>Enterobacteriaceae</taxon>
        <taxon>Klebsiella/Raoultella group</taxon>
        <taxon>Klebsiella</taxon>
        <taxon>Klebsiella pneumoniae complex</taxon>
    </lineage>
</organism>
<dbReference type="Proteomes" id="UP000255192">
    <property type="component" value="Unassembled WGS sequence"/>
</dbReference>
<evidence type="ECO:0000313" key="2">
    <source>
        <dbReference type="Proteomes" id="UP000255192"/>
    </source>
</evidence>
<reference evidence="1 2" key="1">
    <citation type="submission" date="2018-06" db="EMBL/GenBank/DDBJ databases">
        <authorList>
            <consortium name="Pathogen Informatics"/>
            <person name="Doyle S."/>
        </authorList>
    </citation>
    <scope>NUCLEOTIDE SEQUENCE [LARGE SCALE GENOMIC DNA]</scope>
    <source>
        <strain evidence="1 2">NCTC204</strain>
    </source>
</reference>
<sequence length="100" mass="10635">MSQPNPLCVGIDVSKATLDIAASSDVAQFTVSNDSDGFNAIITGLRRHSVALVLMEATGGLEVAGGLFAFRPKVLRLPWSIPGRPVTSPVQWISCEDRPN</sequence>
<protein>
    <submittedName>
        <fullName evidence="1">Transposase-like protein</fullName>
    </submittedName>
</protein>